<dbReference type="Gene3D" id="2.40.260.10">
    <property type="entry name" value="Sortase"/>
    <property type="match status" value="1"/>
</dbReference>
<dbReference type="KEGG" id="noy:EXE57_01640"/>
<name>A0A4P7GQY5_9ACTN</name>
<dbReference type="InterPro" id="IPR042001">
    <property type="entry name" value="Sortase_F"/>
</dbReference>
<dbReference type="InterPro" id="IPR023365">
    <property type="entry name" value="Sortase_dom-sf"/>
</dbReference>
<dbReference type="Pfam" id="PF04203">
    <property type="entry name" value="Sortase"/>
    <property type="match status" value="1"/>
</dbReference>
<sequence length="157" mass="16134">MPQAAPAPARAGSPTEVRIPALDVASPVVPIGAPGGVLTPPADPQTLGWWADGSRPGDPQGSALVTGHTVSTGGGALDDLEQLTAGDDVVVRAGNRSLTYAVRSTEVLGKGDLARRAEELFDQGVPGRLVLITCEDWNGSEYLSNVVVTAMPTGVRR</sequence>
<dbReference type="AlphaFoldDB" id="A0A4P7GQY5"/>
<evidence type="ECO:0000313" key="3">
    <source>
        <dbReference type="Proteomes" id="UP000294894"/>
    </source>
</evidence>
<keyword evidence="3" id="KW-1185">Reference proteome</keyword>
<evidence type="ECO:0000313" key="2">
    <source>
        <dbReference type="EMBL" id="QBR94271.1"/>
    </source>
</evidence>
<dbReference type="OrthoDB" id="525039at2"/>
<gene>
    <name evidence="2" type="ORF">EXE57_01640</name>
</gene>
<dbReference type="Proteomes" id="UP000294894">
    <property type="component" value="Chromosome"/>
</dbReference>
<dbReference type="SUPFAM" id="SSF63817">
    <property type="entry name" value="Sortase"/>
    <property type="match status" value="1"/>
</dbReference>
<keyword evidence="1" id="KW-0378">Hydrolase</keyword>
<organism evidence="2 3">
    <name type="scientific">Nocardioides euryhalodurans</name>
    <dbReference type="NCBI Taxonomy" id="2518370"/>
    <lineage>
        <taxon>Bacteria</taxon>
        <taxon>Bacillati</taxon>
        <taxon>Actinomycetota</taxon>
        <taxon>Actinomycetes</taxon>
        <taxon>Propionibacteriales</taxon>
        <taxon>Nocardioidaceae</taxon>
        <taxon>Nocardioides</taxon>
    </lineage>
</organism>
<protein>
    <submittedName>
        <fullName evidence="2">Class F sortase</fullName>
    </submittedName>
</protein>
<reference evidence="2 3" key="1">
    <citation type="submission" date="2019-03" db="EMBL/GenBank/DDBJ databases">
        <title>Three New Species of Nocardioides, Nocardioides euryhalodurans sp. nov., Nocardioides seonyuensis sp. nov. and Nocardioides eburneoflavus sp. nov., Iolated from Soil.</title>
        <authorList>
            <person name="Roh S.G."/>
            <person name="Lee C."/>
            <person name="Kim M.-K."/>
            <person name="Kim S.B."/>
        </authorList>
    </citation>
    <scope>NUCLEOTIDE SEQUENCE [LARGE SCALE GENOMIC DNA]</scope>
    <source>
        <strain evidence="2 3">MMS17-SY117</strain>
    </source>
</reference>
<accession>A0A4P7GQY5</accession>
<dbReference type="EMBL" id="CP038267">
    <property type="protein sequence ID" value="QBR94271.1"/>
    <property type="molecule type" value="Genomic_DNA"/>
</dbReference>
<proteinExistence type="predicted"/>
<dbReference type="InterPro" id="IPR005754">
    <property type="entry name" value="Sortase"/>
</dbReference>
<evidence type="ECO:0000256" key="1">
    <source>
        <dbReference type="ARBA" id="ARBA00022801"/>
    </source>
</evidence>
<dbReference type="GO" id="GO:0016787">
    <property type="term" value="F:hydrolase activity"/>
    <property type="evidence" value="ECO:0007669"/>
    <property type="project" value="UniProtKB-KW"/>
</dbReference>
<dbReference type="CDD" id="cd05829">
    <property type="entry name" value="Sortase_F"/>
    <property type="match status" value="1"/>
</dbReference>